<dbReference type="AlphaFoldDB" id="A0A1G9PV23"/>
<proteinExistence type="predicted"/>
<keyword evidence="2" id="KW-1185">Reference proteome</keyword>
<name>A0A1G9PV23_9SPHI</name>
<accession>A0A1G9PV23</accession>
<gene>
    <name evidence="1" type="ORF">SAMN05421820_102758</name>
</gene>
<evidence type="ECO:0000313" key="1">
    <source>
        <dbReference type="EMBL" id="SDM02087.1"/>
    </source>
</evidence>
<organism evidence="1 2">
    <name type="scientific">Pedobacter steynii</name>
    <dbReference type="NCBI Taxonomy" id="430522"/>
    <lineage>
        <taxon>Bacteria</taxon>
        <taxon>Pseudomonadati</taxon>
        <taxon>Bacteroidota</taxon>
        <taxon>Sphingobacteriia</taxon>
        <taxon>Sphingobacteriales</taxon>
        <taxon>Sphingobacteriaceae</taxon>
        <taxon>Pedobacter</taxon>
    </lineage>
</organism>
<protein>
    <recommendedName>
        <fullName evidence="3">DUF4249 domain-containing protein</fullName>
    </recommendedName>
</protein>
<dbReference type="PROSITE" id="PS51257">
    <property type="entry name" value="PROKAR_LIPOPROTEIN"/>
    <property type="match status" value="1"/>
</dbReference>
<dbReference type="EMBL" id="FNGY01000002">
    <property type="protein sequence ID" value="SDM02087.1"/>
    <property type="molecule type" value="Genomic_DNA"/>
</dbReference>
<dbReference type="STRING" id="430522.BFS30_18505"/>
<dbReference type="InterPro" id="IPR025345">
    <property type="entry name" value="DUF4249"/>
</dbReference>
<evidence type="ECO:0000313" key="2">
    <source>
        <dbReference type="Proteomes" id="UP000183200"/>
    </source>
</evidence>
<dbReference type="Pfam" id="PF14054">
    <property type="entry name" value="DUF4249"/>
    <property type="match status" value="1"/>
</dbReference>
<dbReference type="Proteomes" id="UP000183200">
    <property type="component" value="Unassembled WGS sequence"/>
</dbReference>
<sequence>MKSMNLKKYTRYVFVVIAVGTFSACKKVIDLKLDEAVPVIVIDGGISDLNENQVVKVSKTYNFTEPNKFNGVSKANIVLKADAKVLAVFVETDPGIYKSPTKFKGKPGVRYDLSVTSEGKTYEASSIMPARVILDALTFKTFNFFGGNKSYIVANFSDPAGIANQYRYILKTKGVVEEDAVSEDRFNDGNKVENVIFYELDDLVKGDSVHVEFQCVDRNVYRYFYSIGQNSGQGGPPVSPANPPSNFSNGALGVFNAHTSSSRTAVIK</sequence>
<evidence type="ECO:0008006" key="3">
    <source>
        <dbReference type="Google" id="ProtNLM"/>
    </source>
</evidence>
<reference evidence="2" key="1">
    <citation type="submission" date="2016-10" db="EMBL/GenBank/DDBJ databases">
        <authorList>
            <person name="Varghese N."/>
            <person name="Submissions S."/>
        </authorList>
    </citation>
    <scope>NUCLEOTIDE SEQUENCE [LARGE SCALE GENOMIC DNA]</scope>
    <source>
        <strain evidence="2">DSM 19110</strain>
    </source>
</reference>
<dbReference type="RefSeq" id="WP_245723814.1">
    <property type="nucleotide sequence ID" value="NZ_FNGY01000002.1"/>
</dbReference>